<feature type="chain" id="PRO_5019136246" evidence="4">
    <location>
        <begin position="20"/>
        <end position="711"/>
    </location>
</feature>
<dbReference type="InterPro" id="IPR013785">
    <property type="entry name" value="Aldolase_TIM"/>
</dbReference>
<proteinExistence type="predicted"/>
<dbReference type="InterPro" id="IPR052720">
    <property type="entry name" value="Glycosyl_hydrolase_97"/>
</dbReference>
<dbReference type="GO" id="GO:0030246">
    <property type="term" value="F:carbohydrate binding"/>
    <property type="evidence" value="ECO:0007669"/>
    <property type="project" value="InterPro"/>
</dbReference>
<dbReference type="OrthoDB" id="57532at2"/>
<feature type="signal peptide" evidence="4">
    <location>
        <begin position="1"/>
        <end position="19"/>
    </location>
</feature>
<dbReference type="Gene3D" id="2.70.98.10">
    <property type="match status" value="1"/>
</dbReference>
<dbReference type="PANTHER" id="PTHR35803">
    <property type="entry name" value="GLUCAN 1,4-ALPHA-GLUCOSIDASE SUSB-RELATED"/>
    <property type="match status" value="1"/>
</dbReference>
<protein>
    <submittedName>
        <fullName evidence="8">Glycoside hydrolase family 97 protein</fullName>
    </submittedName>
</protein>
<evidence type="ECO:0000313" key="8">
    <source>
        <dbReference type="EMBL" id="RVU00676.1"/>
    </source>
</evidence>
<dbReference type="InterPro" id="IPR014718">
    <property type="entry name" value="GH-type_carb-bd"/>
</dbReference>
<comment type="cofactor">
    <cofactor evidence="1">
        <name>Ca(2+)</name>
        <dbReference type="ChEBI" id="CHEBI:29108"/>
    </cofactor>
</comment>
<evidence type="ECO:0000259" key="6">
    <source>
        <dbReference type="Pfam" id="PF14508"/>
    </source>
</evidence>
<dbReference type="PANTHER" id="PTHR35803:SF1">
    <property type="entry name" value="GLUCAN 1,4-ALPHA-GLUCOSIDASE SUSB"/>
    <property type="match status" value="1"/>
</dbReference>
<feature type="domain" description="Glycosyl-hydrolase 97 C-terminal oligomerisation" evidence="7">
    <location>
        <begin position="596"/>
        <end position="696"/>
    </location>
</feature>
<keyword evidence="8" id="KW-0378">Hydrolase</keyword>
<evidence type="ECO:0000256" key="3">
    <source>
        <dbReference type="ARBA" id="ARBA00022837"/>
    </source>
</evidence>
<evidence type="ECO:0000259" key="5">
    <source>
        <dbReference type="Pfam" id="PF10566"/>
    </source>
</evidence>
<comment type="caution">
    <text evidence="8">The sequence shown here is derived from an EMBL/GenBank/DDBJ whole genome shotgun (WGS) entry which is preliminary data.</text>
</comment>
<sequence length="711" mass="79508">MKKIHLLLILLSVFTEAFTQDKVPAVTMGNVTLQFEITPDGVPGYSVSYAGKPVIKPSQLGFVLSGNDAFNKGFKITGINTKAVDENWRPVWGEVSSIRNNYKQLTVHLQQEGGRMLDIVFRVFADGVGFRYEFPKQPGLKYFIVTDELTEFTMAGDHKTFWIPGDYDSNEYKYSTSKISQINNIKVVTDATDIAVRVAPDKYAVQTPLMMKSADGLYINIHEAALINYSSMQLHTDTALYKFTSSLVPDAVGNKAYLHAPFNTPWRTIIVSNKAVDVLASKIILNLNEPSAIANTEWIKPMKFVGVWWEMQTGKGTWSYATSVDDINADGSLKPSGAHSANTANVKRYIDFASANGIGGVLVEGWNTGWEDWFGNWKENVFDFVTPYPDFDVAELNHYAASKGVKMIMHNETSGSATNYERQLDTAFKFMNQYGYPAVKTGYVGRIIPRGEHHDGQWMANHYLRVIQKAAERHVSVDAHEPMRPTGLHRTYPNFMASEAGRGNEYNAFSNGNPPEHETILPFTRLMGGPMDYTPGIFKLKGYAPGLPDRQVYTTLAKQLALYVTLYTPLQMVADLPENYALHMDAFKFIKDVPVDWEDTRIIEAEPGDYLTIARKGKGTNDWFIGAITDENARASTIPLDFLPKGQTYKATIYADAEGTSYKDKPEKYVIKQYAVKSGTKLRVKLGQGGGAAISLTPVTKDELKWLIKYK</sequence>
<feature type="domain" description="Glycosyl-hydrolase 97 N-terminal" evidence="6">
    <location>
        <begin position="29"/>
        <end position="290"/>
    </location>
</feature>
<dbReference type="EMBL" id="SACK01000004">
    <property type="protein sequence ID" value="RVU00676.1"/>
    <property type="molecule type" value="Genomic_DNA"/>
</dbReference>
<dbReference type="GO" id="GO:0016787">
    <property type="term" value="F:hydrolase activity"/>
    <property type="evidence" value="ECO:0007669"/>
    <property type="project" value="UniProtKB-KW"/>
</dbReference>
<dbReference type="InterPro" id="IPR029486">
    <property type="entry name" value="GH97_N"/>
</dbReference>
<organism evidence="8 9">
    <name type="scientific">Mucilaginibacter limnophilus</name>
    <dbReference type="NCBI Taxonomy" id="1932778"/>
    <lineage>
        <taxon>Bacteria</taxon>
        <taxon>Pseudomonadati</taxon>
        <taxon>Bacteroidota</taxon>
        <taxon>Sphingobacteriia</taxon>
        <taxon>Sphingobacteriales</taxon>
        <taxon>Sphingobacteriaceae</taxon>
        <taxon>Mucilaginibacter</taxon>
    </lineage>
</organism>
<dbReference type="Pfam" id="PF10566">
    <property type="entry name" value="Glyco_hydro_97"/>
    <property type="match status" value="1"/>
</dbReference>
<gene>
    <name evidence="8" type="ORF">EOD41_11810</name>
</gene>
<name>A0A437MSR3_9SPHI</name>
<dbReference type="InterPro" id="IPR019563">
    <property type="entry name" value="GH97_catalytic"/>
</dbReference>
<evidence type="ECO:0000256" key="4">
    <source>
        <dbReference type="SAM" id="SignalP"/>
    </source>
</evidence>
<reference evidence="8 9" key="1">
    <citation type="submission" date="2019-01" db="EMBL/GenBank/DDBJ databases">
        <authorList>
            <person name="Chen W.-M."/>
        </authorList>
    </citation>
    <scope>NUCLEOTIDE SEQUENCE [LARGE SCALE GENOMIC DNA]</scope>
    <source>
        <strain evidence="8 9">YBJ-36</strain>
    </source>
</reference>
<evidence type="ECO:0000256" key="1">
    <source>
        <dbReference type="ARBA" id="ARBA00001913"/>
    </source>
</evidence>
<evidence type="ECO:0000313" key="9">
    <source>
        <dbReference type="Proteomes" id="UP000282759"/>
    </source>
</evidence>
<dbReference type="RefSeq" id="WP_127705072.1">
    <property type="nucleotide sequence ID" value="NZ_SACK01000004.1"/>
</dbReference>
<dbReference type="InterPro" id="IPR029483">
    <property type="entry name" value="GH97_C"/>
</dbReference>
<dbReference type="Proteomes" id="UP000282759">
    <property type="component" value="Unassembled WGS sequence"/>
</dbReference>
<accession>A0A437MSR3</accession>
<evidence type="ECO:0000259" key="7">
    <source>
        <dbReference type="Pfam" id="PF14509"/>
    </source>
</evidence>
<comment type="subunit">
    <text evidence="2">Monomer.</text>
</comment>
<dbReference type="Pfam" id="PF14508">
    <property type="entry name" value="GH97_N"/>
    <property type="match status" value="1"/>
</dbReference>
<keyword evidence="9" id="KW-1185">Reference proteome</keyword>
<dbReference type="AlphaFoldDB" id="A0A437MSR3"/>
<feature type="domain" description="Glycosyl-hydrolase 97 catalytic" evidence="5">
    <location>
        <begin position="308"/>
        <end position="500"/>
    </location>
</feature>
<keyword evidence="4" id="KW-0732">Signal</keyword>
<dbReference type="Gene3D" id="3.20.20.70">
    <property type="entry name" value="Aldolase class I"/>
    <property type="match status" value="1"/>
</dbReference>
<keyword evidence="3" id="KW-0106">Calcium</keyword>
<evidence type="ECO:0000256" key="2">
    <source>
        <dbReference type="ARBA" id="ARBA00011245"/>
    </source>
</evidence>
<dbReference type="Pfam" id="PF14509">
    <property type="entry name" value="GH97_C"/>
    <property type="match status" value="1"/>
</dbReference>